<protein>
    <submittedName>
        <fullName evidence="1">SRPBCC family protein</fullName>
    </submittedName>
</protein>
<gene>
    <name evidence="1" type="ORF">I8J32_004390</name>
</gene>
<sequence>MDLHLQADQDFGADPDTVFALALDAARFPEFFTGFGPIPAVRQITAHAPPAVGSTRELINGDGSRLHERITALDAPRHHAYTLTGLRPPLAWLVRAGHANWRFTPTAHGTHVRWQYRWTLTSPLAWPLAAPLLRVFMRGAMARCLAAMAAALADAPARALPPHIRTEH</sequence>
<dbReference type="InterPro" id="IPR023393">
    <property type="entry name" value="START-like_dom_sf"/>
</dbReference>
<dbReference type="Pfam" id="PF10604">
    <property type="entry name" value="Polyketide_cyc2"/>
    <property type="match status" value="1"/>
</dbReference>
<dbReference type="KEGG" id="lsf:I8J32_004390"/>
<organism evidence="1 2">
    <name type="scientific">Agrilutibacter solisilvae</name>
    <dbReference type="NCBI Taxonomy" id="2763317"/>
    <lineage>
        <taxon>Bacteria</taxon>
        <taxon>Pseudomonadati</taxon>
        <taxon>Pseudomonadota</taxon>
        <taxon>Gammaproteobacteria</taxon>
        <taxon>Lysobacterales</taxon>
        <taxon>Lysobacteraceae</taxon>
        <taxon>Agrilutibacter</taxon>
    </lineage>
</organism>
<dbReference type="EMBL" id="CP071518">
    <property type="protein sequence ID" value="QSX79143.1"/>
    <property type="molecule type" value="Genomic_DNA"/>
</dbReference>
<evidence type="ECO:0000313" key="2">
    <source>
        <dbReference type="Proteomes" id="UP000639274"/>
    </source>
</evidence>
<accession>A0A974Y246</accession>
<evidence type="ECO:0000313" key="1">
    <source>
        <dbReference type="EMBL" id="QSX79143.1"/>
    </source>
</evidence>
<dbReference type="SUPFAM" id="SSF55961">
    <property type="entry name" value="Bet v1-like"/>
    <property type="match status" value="1"/>
</dbReference>
<dbReference type="Gene3D" id="3.30.530.20">
    <property type="match status" value="1"/>
</dbReference>
<dbReference type="RefSeq" id="WP_200614864.1">
    <property type="nucleotide sequence ID" value="NZ_CP071518.1"/>
</dbReference>
<dbReference type="AlphaFoldDB" id="A0A974Y246"/>
<proteinExistence type="predicted"/>
<dbReference type="CDD" id="cd07821">
    <property type="entry name" value="PYR_PYL_RCAR_like"/>
    <property type="match status" value="1"/>
</dbReference>
<dbReference type="InterPro" id="IPR019587">
    <property type="entry name" value="Polyketide_cyclase/dehydratase"/>
</dbReference>
<keyword evidence="2" id="KW-1185">Reference proteome</keyword>
<name>A0A974Y246_9GAMM</name>
<dbReference type="Proteomes" id="UP000639274">
    <property type="component" value="Chromosome"/>
</dbReference>
<reference evidence="1 2" key="1">
    <citation type="submission" date="2021-03" db="EMBL/GenBank/DDBJ databases">
        <title>Lysobacter sp. nov. isolated from soil of gangwondo yeongwol, south Korea.</title>
        <authorList>
            <person name="Kim K.R."/>
            <person name="Kim K.H."/>
            <person name="Jeon C.O."/>
        </authorList>
    </citation>
    <scope>NUCLEOTIDE SEQUENCE [LARGE SCALE GENOMIC DNA]</scope>
    <source>
        <strain evidence="1 2">R19</strain>
    </source>
</reference>